<organism evidence="1 2">
    <name type="scientific">Pholiota conissans</name>
    <dbReference type="NCBI Taxonomy" id="109636"/>
    <lineage>
        <taxon>Eukaryota</taxon>
        <taxon>Fungi</taxon>
        <taxon>Dikarya</taxon>
        <taxon>Basidiomycota</taxon>
        <taxon>Agaricomycotina</taxon>
        <taxon>Agaricomycetes</taxon>
        <taxon>Agaricomycetidae</taxon>
        <taxon>Agaricales</taxon>
        <taxon>Agaricineae</taxon>
        <taxon>Strophariaceae</taxon>
        <taxon>Pholiota</taxon>
    </lineage>
</organism>
<dbReference type="EMBL" id="MU155416">
    <property type="protein sequence ID" value="KAF9473788.1"/>
    <property type="molecule type" value="Genomic_DNA"/>
</dbReference>
<comment type="caution">
    <text evidence="1">The sequence shown here is derived from an EMBL/GenBank/DDBJ whole genome shotgun (WGS) entry which is preliminary data.</text>
</comment>
<keyword evidence="2" id="KW-1185">Reference proteome</keyword>
<reference evidence="1" key="1">
    <citation type="submission" date="2020-11" db="EMBL/GenBank/DDBJ databases">
        <authorList>
            <consortium name="DOE Joint Genome Institute"/>
            <person name="Ahrendt S."/>
            <person name="Riley R."/>
            <person name="Andreopoulos W."/>
            <person name="Labutti K."/>
            <person name="Pangilinan J."/>
            <person name="Ruiz-Duenas F.J."/>
            <person name="Barrasa J.M."/>
            <person name="Sanchez-Garcia M."/>
            <person name="Camarero S."/>
            <person name="Miyauchi S."/>
            <person name="Serrano A."/>
            <person name="Linde D."/>
            <person name="Babiker R."/>
            <person name="Drula E."/>
            <person name="Ayuso-Fernandez I."/>
            <person name="Pacheco R."/>
            <person name="Padilla G."/>
            <person name="Ferreira P."/>
            <person name="Barriuso J."/>
            <person name="Kellner H."/>
            <person name="Castanera R."/>
            <person name="Alfaro M."/>
            <person name="Ramirez L."/>
            <person name="Pisabarro A.G."/>
            <person name="Kuo A."/>
            <person name="Tritt A."/>
            <person name="Lipzen A."/>
            <person name="He G."/>
            <person name="Yan M."/>
            <person name="Ng V."/>
            <person name="Cullen D."/>
            <person name="Martin F."/>
            <person name="Rosso M.-N."/>
            <person name="Henrissat B."/>
            <person name="Hibbett D."/>
            <person name="Martinez A.T."/>
            <person name="Grigoriev I.V."/>
        </authorList>
    </citation>
    <scope>NUCLEOTIDE SEQUENCE</scope>
    <source>
        <strain evidence="1">CIRM-BRFM 674</strain>
    </source>
</reference>
<sequence length="288" mass="33796">MWALDKPPRRGLRTFRRLGMHLFDPVSRHGTHHPCREIKIGHPRRDRLPADWPPVSRVEEIVTKSSGQFIYASVVIKYVSLPRYNPARRLNIIHDINLQGSQSLNPFEHLDQLYQHIFSRVENLDKVLDILAFRIITGYEFANVLEPDPAILEDLLADLIPVLNLTPDDDGDIEIQFLHASLPDFLQDQLRSQQYFLDLNKYCTKLLCMFLERPLPDPHMPNYDWKNVAQQEYWRLNAIRRLLEEAKASDQLQSAVMHFNSRFHCMQIDQEEGNAEDRVQILRSLKKL</sequence>
<name>A0A9P5YRJ1_9AGAR</name>
<protein>
    <submittedName>
        <fullName evidence="1">Uncharacterized protein</fullName>
    </submittedName>
</protein>
<dbReference type="AlphaFoldDB" id="A0A9P5YRJ1"/>
<evidence type="ECO:0000313" key="1">
    <source>
        <dbReference type="EMBL" id="KAF9473788.1"/>
    </source>
</evidence>
<evidence type="ECO:0000313" key="2">
    <source>
        <dbReference type="Proteomes" id="UP000807469"/>
    </source>
</evidence>
<gene>
    <name evidence="1" type="ORF">BDN70DRAFT_997465</name>
</gene>
<dbReference type="Proteomes" id="UP000807469">
    <property type="component" value="Unassembled WGS sequence"/>
</dbReference>
<accession>A0A9P5YRJ1</accession>
<proteinExistence type="predicted"/>
<dbReference type="OrthoDB" id="4760524at2759"/>
<feature type="non-terminal residue" evidence="1">
    <location>
        <position position="288"/>
    </location>
</feature>